<name>A0AA86U793_9EUKA</name>
<organism evidence="1">
    <name type="scientific">Hexamita inflata</name>
    <dbReference type="NCBI Taxonomy" id="28002"/>
    <lineage>
        <taxon>Eukaryota</taxon>
        <taxon>Metamonada</taxon>
        <taxon>Diplomonadida</taxon>
        <taxon>Hexamitidae</taxon>
        <taxon>Hexamitinae</taxon>
        <taxon>Hexamita</taxon>
    </lineage>
</organism>
<reference evidence="2 3" key="2">
    <citation type="submission" date="2024-07" db="EMBL/GenBank/DDBJ databases">
        <authorList>
            <person name="Akdeniz Z."/>
        </authorList>
    </citation>
    <scope>NUCLEOTIDE SEQUENCE [LARGE SCALE GENOMIC DNA]</scope>
</reference>
<dbReference type="EMBL" id="CAXDID020000066">
    <property type="protein sequence ID" value="CAL6012469.1"/>
    <property type="molecule type" value="Genomic_DNA"/>
</dbReference>
<comment type="caution">
    <text evidence="1">The sequence shown here is derived from an EMBL/GenBank/DDBJ whole genome shotgun (WGS) entry which is preliminary data.</text>
</comment>
<accession>A0AA86U793</accession>
<sequence>MEHSITTDQLISALARELVADQNRNQIFKIGANNVSALLLRVLALPDKLYFDLFKSIAISQCVEANMLVQTFTRFTLSHFTIQLNQSATMSQEVIVKIEDDTSEWKAENKSLLVPEVKQISQCAEDKHKLNMGPQRTQSQQQLAFQNLFAASVIKMLNASKVHFQPATNKELCERLNEYLASSRYSNFWAKLADLIPAKTPVQLKEYYKKSFSRFMFQENIGFEDKALLRDMLHQMPNAKPSQIVDQFLEKTGNRSYFKRNLIMYLVNLKSKRQM</sequence>
<keyword evidence="3" id="KW-1185">Reference proteome</keyword>
<reference evidence="1" key="1">
    <citation type="submission" date="2023-06" db="EMBL/GenBank/DDBJ databases">
        <authorList>
            <person name="Kurt Z."/>
        </authorList>
    </citation>
    <scope>NUCLEOTIDE SEQUENCE</scope>
</reference>
<evidence type="ECO:0000313" key="1">
    <source>
        <dbReference type="EMBL" id="CAI9945610.1"/>
    </source>
</evidence>
<dbReference type="CDD" id="cd00167">
    <property type="entry name" value="SANT"/>
    <property type="match status" value="1"/>
</dbReference>
<evidence type="ECO:0000313" key="3">
    <source>
        <dbReference type="Proteomes" id="UP001642409"/>
    </source>
</evidence>
<dbReference type="Proteomes" id="UP001642409">
    <property type="component" value="Unassembled WGS sequence"/>
</dbReference>
<protein>
    <submittedName>
        <fullName evidence="1">Uncharacterized protein</fullName>
    </submittedName>
</protein>
<dbReference type="InterPro" id="IPR001005">
    <property type="entry name" value="SANT/Myb"/>
</dbReference>
<evidence type="ECO:0000313" key="2">
    <source>
        <dbReference type="EMBL" id="CAL6012469.1"/>
    </source>
</evidence>
<gene>
    <name evidence="2" type="ORF">HINF_LOCUS23320</name>
    <name evidence="1" type="ORF">HINF_LOCUS33255</name>
</gene>
<dbReference type="EMBL" id="CATOUU010000747">
    <property type="protein sequence ID" value="CAI9945610.1"/>
    <property type="molecule type" value="Genomic_DNA"/>
</dbReference>
<dbReference type="AlphaFoldDB" id="A0AA86U793"/>
<proteinExistence type="predicted"/>